<dbReference type="InParanoid" id="B7FPX1"/>
<reference evidence="3 4" key="1">
    <citation type="journal article" date="2008" name="Nature">
        <title>The Phaeodactylum genome reveals the evolutionary history of diatom genomes.</title>
        <authorList>
            <person name="Bowler C."/>
            <person name="Allen A.E."/>
            <person name="Badger J.H."/>
            <person name="Grimwood J."/>
            <person name="Jabbari K."/>
            <person name="Kuo A."/>
            <person name="Maheswari U."/>
            <person name="Martens C."/>
            <person name="Maumus F."/>
            <person name="Otillar R.P."/>
            <person name="Rayko E."/>
            <person name="Salamov A."/>
            <person name="Vandepoele K."/>
            <person name="Beszteri B."/>
            <person name="Gruber A."/>
            <person name="Heijde M."/>
            <person name="Katinka M."/>
            <person name="Mock T."/>
            <person name="Valentin K."/>
            <person name="Verret F."/>
            <person name="Berges J.A."/>
            <person name="Brownlee C."/>
            <person name="Cadoret J.P."/>
            <person name="Chiovitti A."/>
            <person name="Choi C.J."/>
            <person name="Coesel S."/>
            <person name="De Martino A."/>
            <person name="Detter J.C."/>
            <person name="Durkin C."/>
            <person name="Falciatore A."/>
            <person name="Fournet J."/>
            <person name="Haruta M."/>
            <person name="Huysman M.J."/>
            <person name="Jenkins B.D."/>
            <person name="Jiroutova K."/>
            <person name="Jorgensen R.E."/>
            <person name="Joubert Y."/>
            <person name="Kaplan A."/>
            <person name="Kroger N."/>
            <person name="Kroth P.G."/>
            <person name="La Roche J."/>
            <person name="Lindquist E."/>
            <person name="Lommer M."/>
            <person name="Martin-Jezequel V."/>
            <person name="Lopez P.J."/>
            <person name="Lucas S."/>
            <person name="Mangogna M."/>
            <person name="McGinnis K."/>
            <person name="Medlin L.K."/>
            <person name="Montsant A."/>
            <person name="Oudot-Le Secq M.P."/>
            <person name="Napoli C."/>
            <person name="Obornik M."/>
            <person name="Parker M.S."/>
            <person name="Petit J.L."/>
            <person name="Porcel B.M."/>
            <person name="Poulsen N."/>
            <person name="Robison M."/>
            <person name="Rychlewski L."/>
            <person name="Rynearson T.A."/>
            <person name="Schmutz J."/>
            <person name="Shapiro H."/>
            <person name="Siaut M."/>
            <person name="Stanley M."/>
            <person name="Sussman M.R."/>
            <person name="Taylor A.R."/>
            <person name="Vardi A."/>
            <person name="von Dassow P."/>
            <person name="Vyverman W."/>
            <person name="Willis A."/>
            <person name="Wyrwicz L.S."/>
            <person name="Rokhsar D.S."/>
            <person name="Weissenbach J."/>
            <person name="Armbrust E.V."/>
            <person name="Green B.R."/>
            <person name="Van de Peer Y."/>
            <person name="Grigoriev I.V."/>
        </authorList>
    </citation>
    <scope>NUCLEOTIDE SEQUENCE [LARGE SCALE GENOMIC DNA]</scope>
    <source>
        <strain evidence="3 4">CCAP 1055/1</strain>
    </source>
</reference>
<dbReference type="InterPro" id="IPR029055">
    <property type="entry name" value="Ntn_hydrolases_N"/>
</dbReference>
<evidence type="ECO:0000256" key="2">
    <source>
        <dbReference type="SAM" id="SignalP"/>
    </source>
</evidence>
<dbReference type="RefSeq" id="XP_002176783.1">
    <property type="nucleotide sequence ID" value="XM_002176747.1"/>
</dbReference>
<dbReference type="EMBL" id="CM000605">
    <property type="protein sequence ID" value="EEC51246.1"/>
    <property type="molecule type" value="Genomic_DNA"/>
</dbReference>
<organism evidence="3 4">
    <name type="scientific">Phaeodactylum tricornutum (strain CCAP 1055/1)</name>
    <dbReference type="NCBI Taxonomy" id="556484"/>
    <lineage>
        <taxon>Eukaryota</taxon>
        <taxon>Sar</taxon>
        <taxon>Stramenopiles</taxon>
        <taxon>Ochrophyta</taxon>
        <taxon>Bacillariophyta</taxon>
        <taxon>Bacillariophyceae</taxon>
        <taxon>Bacillariophycidae</taxon>
        <taxon>Naviculales</taxon>
        <taxon>Phaeodactylaceae</taxon>
        <taxon>Phaeodactylum</taxon>
    </lineage>
</organism>
<evidence type="ECO:0000313" key="4">
    <source>
        <dbReference type="Proteomes" id="UP000000759"/>
    </source>
</evidence>
<evidence type="ECO:0008006" key="5">
    <source>
        <dbReference type="Google" id="ProtNLM"/>
    </source>
</evidence>
<evidence type="ECO:0000256" key="1">
    <source>
        <dbReference type="SAM" id="MobiDB-lite"/>
    </source>
</evidence>
<dbReference type="Proteomes" id="UP000000759">
    <property type="component" value="Chromosome 1"/>
</dbReference>
<dbReference type="SUPFAM" id="SSF56235">
    <property type="entry name" value="N-terminal nucleophile aminohydrolases (Ntn hydrolases)"/>
    <property type="match status" value="1"/>
</dbReference>
<feature type="signal peptide" evidence="2">
    <location>
        <begin position="1"/>
        <end position="43"/>
    </location>
</feature>
<sequence length="317" mass="34045">MRVETATLQMESRTRVHRIRRSNPLTVSLILLVLLCGASPSRGAATTDDTRLPLHGVSPDRFVQGAPLTVAAVCRDGVALLAAHAPDDDEPLLYHRHFDENGVDERPNQDSTENSPAFQDLPSDFGGPFRIHPIDGTGTVLASTGWRADCERLVAVAQSLASSERLRYGPPDIGQIYPQYLATELSLYMAQCAASEGLRALSCVGIMAATGHTEEKASSSLWFVDSTGAYPVRAFCVGGGFAAGGTPVARLVNDRLCTMDFSRFSTQEAVSKLLELLAEKVDGKNAQPLLNVGSRVEVGIVKSSATSRLIRLPIKNL</sequence>
<keyword evidence="2" id="KW-0732">Signal</keyword>
<dbReference type="KEGG" id="pti:PHATRDRAFT_42884"/>
<name>B7FPX1_PHATC</name>
<feature type="region of interest" description="Disordered" evidence="1">
    <location>
        <begin position="101"/>
        <end position="123"/>
    </location>
</feature>
<dbReference type="GeneID" id="7196527"/>
<reference evidence="4" key="2">
    <citation type="submission" date="2008-08" db="EMBL/GenBank/DDBJ databases">
        <authorList>
            <consortium name="Diatom Consortium"/>
            <person name="Grigoriev I."/>
            <person name="Grimwood J."/>
            <person name="Kuo A."/>
            <person name="Otillar R.P."/>
            <person name="Salamov A."/>
            <person name="Detter J.C."/>
            <person name="Lindquist E."/>
            <person name="Shapiro H."/>
            <person name="Lucas S."/>
            <person name="Glavina del Rio T."/>
            <person name="Pitluck S."/>
            <person name="Rokhsar D."/>
            <person name="Bowler C."/>
        </authorList>
    </citation>
    <scope>GENOME REANNOTATION</scope>
    <source>
        <strain evidence="4">CCAP 1055/1</strain>
    </source>
</reference>
<accession>B7FPX1</accession>
<protein>
    <recommendedName>
        <fullName evidence="5">Proteasome endopeptidase complex</fullName>
    </recommendedName>
</protein>
<gene>
    <name evidence="3" type="ORF">PHATRDRAFT_42884</name>
</gene>
<dbReference type="HOGENOM" id="CLU_878435_0_0_1"/>
<dbReference type="PaxDb" id="2850-Phatr42884"/>
<dbReference type="AlphaFoldDB" id="B7FPX1"/>
<feature type="chain" id="PRO_5002854864" description="Proteasome endopeptidase complex" evidence="2">
    <location>
        <begin position="44"/>
        <end position="317"/>
    </location>
</feature>
<dbReference type="eggNOG" id="ENOG502SZ1Z">
    <property type="taxonomic scope" value="Eukaryota"/>
</dbReference>
<keyword evidence="4" id="KW-1185">Reference proteome</keyword>
<dbReference type="OrthoDB" id="47905at2759"/>
<evidence type="ECO:0000313" key="3">
    <source>
        <dbReference type="EMBL" id="EEC51246.1"/>
    </source>
</evidence>
<dbReference type="Gene3D" id="3.60.20.10">
    <property type="entry name" value="Glutamine Phosphoribosylpyrophosphate, subunit 1, domain 1"/>
    <property type="match status" value="1"/>
</dbReference>
<proteinExistence type="predicted"/>